<dbReference type="Gene3D" id="2.130.10.10">
    <property type="entry name" value="YVTN repeat-like/Quinoprotein amine dehydrogenase"/>
    <property type="match status" value="1"/>
</dbReference>
<accession>A0ABY6V2N6</accession>
<sequence length="384" mass="42261">MSYTIILSGDRSSFTTVSFDANQKKLAVTADYPSPPNASWVEPSSSLGPINRLVGLSEGLESGSLYTFEIDHQKKTCKITSQKTTLGAPAHFITLRDNPALALGTYLGGSVALYPISITEKSGLLLADAHRTEFLPEFPYQALGHGPSEGRQRQCHVHQVLEDKRGLLYAPDLGADRVWIFKRDQMKLDLCGWLQCPPGTGARHAVFSPEEEIIYVIGELSHTVIAFDLSTPPGENMQPIDGFSHNIIPPNVHLDHHFMMDSSELCVHPKIPNILYASNRWERHIQERQSDLKIVPEVPEGDSIAILLLSADGRKLEEIKHVRTRVDTIRGMRLSGDGKYVVVLGQEGGGIEVYSIGGARGDVWTLVASLDEGLESGIKHAVWL</sequence>
<dbReference type="InterPro" id="IPR050282">
    <property type="entry name" value="Cycloisomerase_2"/>
</dbReference>
<gene>
    <name evidence="2" type="ORF">CLO192961_LOCUS447254</name>
</gene>
<dbReference type="Pfam" id="PF10282">
    <property type="entry name" value="Lactonase"/>
    <property type="match status" value="1"/>
</dbReference>
<comment type="similarity">
    <text evidence="1">Belongs to the cycloisomerase 2 family.</text>
</comment>
<name>A0ABY6V2N6_BIOOC</name>
<comment type="caution">
    <text evidence="2">The sequence shown here is derived from an EMBL/GenBank/DDBJ whole genome shotgun (WGS) entry which is preliminary data.</text>
</comment>
<evidence type="ECO:0000313" key="3">
    <source>
        <dbReference type="Proteomes" id="UP000766486"/>
    </source>
</evidence>
<dbReference type="Proteomes" id="UP000766486">
    <property type="component" value="Unassembled WGS sequence"/>
</dbReference>
<reference evidence="2 3" key="1">
    <citation type="submission" date="2019-06" db="EMBL/GenBank/DDBJ databases">
        <authorList>
            <person name="Broberg M."/>
        </authorList>
    </citation>
    <scope>NUCLEOTIDE SEQUENCE [LARGE SCALE GENOMIC DNA]</scope>
</reference>
<protein>
    <recommendedName>
        <fullName evidence="4">Isomerase YbhE</fullName>
    </recommendedName>
</protein>
<keyword evidence="3" id="KW-1185">Reference proteome</keyword>
<evidence type="ECO:0008006" key="4">
    <source>
        <dbReference type="Google" id="ProtNLM"/>
    </source>
</evidence>
<dbReference type="PANTHER" id="PTHR30344:SF7">
    <property type="entry name" value="DUF2415 DOMAIN-CONTAINING PROTEIN"/>
    <property type="match status" value="1"/>
</dbReference>
<dbReference type="SUPFAM" id="SSF75011">
    <property type="entry name" value="3-carboxy-cis,cis-mucoante lactonizing enzyme"/>
    <property type="match status" value="1"/>
</dbReference>
<proteinExistence type="inferred from homology"/>
<dbReference type="PANTHER" id="PTHR30344">
    <property type="entry name" value="6-PHOSPHOGLUCONOLACTONASE-RELATED"/>
    <property type="match status" value="1"/>
</dbReference>
<dbReference type="InterPro" id="IPR015943">
    <property type="entry name" value="WD40/YVTN_repeat-like_dom_sf"/>
</dbReference>
<evidence type="ECO:0000256" key="1">
    <source>
        <dbReference type="ARBA" id="ARBA00005564"/>
    </source>
</evidence>
<dbReference type="InterPro" id="IPR019405">
    <property type="entry name" value="Lactonase_7-beta_prop"/>
</dbReference>
<organism evidence="2 3">
    <name type="scientific">Bionectria ochroleuca</name>
    <name type="common">Gliocladium roseum</name>
    <dbReference type="NCBI Taxonomy" id="29856"/>
    <lineage>
        <taxon>Eukaryota</taxon>
        <taxon>Fungi</taxon>
        <taxon>Dikarya</taxon>
        <taxon>Ascomycota</taxon>
        <taxon>Pezizomycotina</taxon>
        <taxon>Sordariomycetes</taxon>
        <taxon>Hypocreomycetidae</taxon>
        <taxon>Hypocreales</taxon>
        <taxon>Bionectriaceae</taxon>
        <taxon>Clonostachys</taxon>
    </lineage>
</organism>
<evidence type="ECO:0000313" key="2">
    <source>
        <dbReference type="EMBL" id="VUC36504.1"/>
    </source>
</evidence>
<dbReference type="EMBL" id="CABFNS010000930">
    <property type="protein sequence ID" value="VUC36504.1"/>
    <property type="molecule type" value="Genomic_DNA"/>
</dbReference>